<dbReference type="EMBL" id="UZAH01029519">
    <property type="protein sequence ID" value="VDP06491.1"/>
    <property type="molecule type" value="Genomic_DNA"/>
</dbReference>
<organism evidence="1">
    <name type="scientific">Heligmosomoides polygyrus</name>
    <name type="common">Parasitic roundworm</name>
    <dbReference type="NCBI Taxonomy" id="6339"/>
    <lineage>
        <taxon>Eukaryota</taxon>
        <taxon>Metazoa</taxon>
        <taxon>Ecdysozoa</taxon>
        <taxon>Nematoda</taxon>
        <taxon>Chromadorea</taxon>
        <taxon>Rhabditida</taxon>
        <taxon>Rhabditina</taxon>
        <taxon>Rhabditomorpha</taxon>
        <taxon>Strongyloidea</taxon>
        <taxon>Heligmosomidae</taxon>
        <taxon>Heligmosomoides</taxon>
    </lineage>
</organism>
<sequence>MKKCIWTKAMARQEINAREEPLIDSEVTSLLILQRTQQERHVSLPEQQDRFLPVCPGPSRTFQPISCSPTQRVA</sequence>
<dbReference type="AlphaFoldDB" id="A0A3P8A598"/>
<name>A0A3P8A598_HELPZ</name>
<reference evidence="1" key="1">
    <citation type="submission" date="2018-11" db="EMBL/GenBank/DDBJ databases">
        <authorList>
            <consortium name="Pathogen Informatics"/>
        </authorList>
    </citation>
    <scope>NUCLEOTIDE SEQUENCE [LARGE SCALE GENOMIC DNA]</scope>
</reference>
<gene>
    <name evidence="1" type="ORF">HPBE_LOCUS16613</name>
</gene>
<accession>A0A3P8A598</accession>
<evidence type="ECO:0000313" key="1">
    <source>
        <dbReference type="EMBL" id="VDP06491.1"/>
    </source>
</evidence>
<protein>
    <submittedName>
        <fullName evidence="1">Uncharacterized protein</fullName>
    </submittedName>
</protein>
<proteinExistence type="predicted"/>